<name>A0A1H9XP27_9PSEU</name>
<keyword evidence="2" id="KW-1185">Reference proteome</keyword>
<dbReference type="Proteomes" id="UP000199028">
    <property type="component" value="Unassembled WGS sequence"/>
</dbReference>
<gene>
    <name evidence="1" type="ORF">SAMN05216195_11621</name>
</gene>
<dbReference type="EMBL" id="FOFT01000016">
    <property type="protein sequence ID" value="SES47759.1"/>
    <property type="molecule type" value="Genomic_DNA"/>
</dbReference>
<dbReference type="AlphaFoldDB" id="A0A1H9XP27"/>
<evidence type="ECO:0000313" key="2">
    <source>
        <dbReference type="Proteomes" id="UP000199028"/>
    </source>
</evidence>
<sequence length="101" mass="10808">MPLVCGWPVWLGCGVSQGSPRLSATEVRRNATALLDQLRELLAAAESGELPVGAEYRHRLEGAITAVEAVLGLPPSLAPDLLEPRERKKFCGNIYTAVQGV</sequence>
<protein>
    <submittedName>
        <fullName evidence="1">Uncharacterized protein</fullName>
    </submittedName>
</protein>
<accession>A0A1H9XP27</accession>
<proteinExistence type="predicted"/>
<organism evidence="1 2">
    <name type="scientific">Lentzea flaviverrucosa</name>
    <dbReference type="NCBI Taxonomy" id="200379"/>
    <lineage>
        <taxon>Bacteria</taxon>
        <taxon>Bacillati</taxon>
        <taxon>Actinomycetota</taxon>
        <taxon>Actinomycetes</taxon>
        <taxon>Pseudonocardiales</taxon>
        <taxon>Pseudonocardiaceae</taxon>
        <taxon>Lentzea</taxon>
    </lineage>
</organism>
<reference evidence="2" key="1">
    <citation type="submission" date="2016-10" db="EMBL/GenBank/DDBJ databases">
        <authorList>
            <person name="Varghese N."/>
            <person name="Submissions S."/>
        </authorList>
    </citation>
    <scope>NUCLEOTIDE SEQUENCE [LARGE SCALE GENOMIC DNA]</scope>
    <source>
        <strain evidence="2">CGMCC 4.578</strain>
    </source>
</reference>
<evidence type="ECO:0000313" key="1">
    <source>
        <dbReference type="EMBL" id="SES47759.1"/>
    </source>
</evidence>